<feature type="compositionally biased region" description="Polar residues" evidence="1">
    <location>
        <begin position="23"/>
        <end position="44"/>
    </location>
</feature>
<organism evidence="2 3">
    <name type="scientific">Schizothecium vesticola</name>
    <dbReference type="NCBI Taxonomy" id="314040"/>
    <lineage>
        <taxon>Eukaryota</taxon>
        <taxon>Fungi</taxon>
        <taxon>Dikarya</taxon>
        <taxon>Ascomycota</taxon>
        <taxon>Pezizomycotina</taxon>
        <taxon>Sordariomycetes</taxon>
        <taxon>Sordariomycetidae</taxon>
        <taxon>Sordariales</taxon>
        <taxon>Schizotheciaceae</taxon>
        <taxon>Schizothecium</taxon>
    </lineage>
</organism>
<dbReference type="AlphaFoldDB" id="A0AA40F1N4"/>
<evidence type="ECO:0000313" key="3">
    <source>
        <dbReference type="Proteomes" id="UP001172155"/>
    </source>
</evidence>
<name>A0AA40F1N4_9PEZI</name>
<accession>A0AA40F1N4</accession>
<dbReference type="Proteomes" id="UP001172155">
    <property type="component" value="Unassembled WGS sequence"/>
</dbReference>
<comment type="caution">
    <text evidence="2">The sequence shown here is derived from an EMBL/GenBank/DDBJ whole genome shotgun (WGS) entry which is preliminary data.</text>
</comment>
<gene>
    <name evidence="2" type="ORF">B0T18DRAFT_487439</name>
</gene>
<protein>
    <submittedName>
        <fullName evidence="2">Uncharacterized protein</fullName>
    </submittedName>
</protein>
<dbReference type="EMBL" id="JAUKUD010000003">
    <property type="protein sequence ID" value="KAK0749558.1"/>
    <property type="molecule type" value="Genomic_DNA"/>
</dbReference>
<sequence>MAMRPVHQLKERPRNNGALKAQTGPSLTSFNPNPRGTARISTGNIHTEKNFKAPWTGPLTRDAGEQSHRAIGYGVAVTSLALIEIFSETTQQPGAQLPVSEISELRLQQVHSSNNSFGGLSASFFFRLLCGYPITLSPPRKASCRGTRSIGPFVVIEDREHQTPSP</sequence>
<keyword evidence="3" id="KW-1185">Reference proteome</keyword>
<evidence type="ECO:0000256" key="1">
    <source>
        <dbReference type="SAM" id="MobiDB-lite"/>
    </source>
</evidence>
<reference evidence="2" key="1">
    <citation type="submission" date="2023-06" db="EMBL/GenBank/DDBJ databases">
        <title>Genome-scale phylogeny and comparative genomics of the fungal order Sordariales.</title>
        <authorList>
            <consortium name="Lawrence Berkeley National Laboratory"/>
            <person name="Hensen N."/>
            <person name="Bonometti L."/>
            <person name="Westerberg I."/>
            <person name="Brannstrom I.O."/>
            <person name="Guillou S."/>
            <person name="Cros-Aarteil S."/>
            <person name="Calhoun S."/>
            <person name="Haridas S."/>
            <person name="Kuo A."/>
            <person name="Mondo S."/>
            <person name="Pangilinan J."/>
            <person name="Riley R."/>
            <person name="LaButti K."/>
            <person name="Andreopoulos B."/>
            <person name="Lipzen A."/>
            <person name="Chen C."/>
            <person name="Yanf M."/>
            <person name="Daum C."/>
            <person name="Ng V."/>
            <person name="Clum A."/>
            <person name="Steindorff A."/>
            <person name="Ohm R."/>
            <person name="Martin F."/>
            <person name="Silar P."/>
            <person name="Natvig D."/>
            <person name="Lalanne C."/>
            <person name="Gautier V."/>
            <person name="Ament-velasquez S.L."/>
            <person name="Kruys A."/>
            <person name="Hutchinson M.I."/>
            <person name="Powell A.J."/>
            <person name="Barry K."/>
            <person name="Miller A.N."/>
            <person name="Grigoriev I.V."/>
            <person name="Debuchy R."/>
            <person name="Gladieux P."/>
            <person name="Thoren M.H."/>
            <person name="Johannesson H."/>
        </authorList>
    </citation>
    <scope>NUCLEOTIDE SEQUENCE</scope>
    <source>
        <strain evidence="2">SMH3187-1</strain>
    </source>
</reference>
<proteinExistence type="predicted"/>
<evidence type="ECO:0000313" key="2">
    <source>
        <dbReference type="EMBL" id="KAK0749558.1"/>
    </source>
</evidence>
<feature type="region of interest" description="Disordered" evidence="1">
    <location>
        <begin position="1"/>
        <end position="44"/>
    </location>
</feature>